<sequence>MSAYWNEVADLVRKVSSAGKCLEDFLQRVPDPWKAADKKEFSVLHADLLHAQQAYSSFEHSKLDV</sequence>
<evidence type="ECO:0000313" key="4">
    <source>
        <dbReference type="Proteomes" id="UP000325296"/>
    </source>
</evidence>
<reference evidence="2 3" key="1">
    <citation type="submission" date="2016-10" db="EMBL/GenBank/DDBJ databases">
        <authorList>
            <person name="Varghese N."/>
            <person name="Submissions S."/>
        </authorList>
    </citation>
    <scope>NUCLEOTIDE SEQUENCE [LARGE SCALE GENOMIC DNA]</scope>
    <source>
        <strain evidence="2 3">BS2771</strain>
    </source>
</reference>
<proteinExistence type="predicted"/>
<accession>A0A5B2UIR9</accession>
<evidence type="ECO:0000313" key="2">
    <source>
        <dbReference type="EMBL" id="SDU90985.1"/>
    </source>
</evidence>
<reference evidence="1 4" key="2">
    <citation type="submission" date="2019-09" db="EMBL/GenBank/DDBJ databases">
        <title>Draft genome sequence of Pseudomonas brenneri CCUG 51514(T).</title>
        <authorList>
            <person name="Tunovic T."/>
            <person name="Pineiro-Iglesias B."/>
            <person name="Unosson C."/>
            <person name="Inganas E."/>
            <person name="Ohlen M."/>
            <person name="Cardew S."/>
            <person name="Jensie-Markopoulos S."/>
            <person name="Salva-Serra F."/>
            <person name="Jaen-Luchoro D."/>
            <person name="Svensson-Stadler L."/>
            <person name="Chun J."/>
            <person name="Moore E."/>
        </authorList>
    </citation>
    <scope>NUCLEOTIDE SEQUENCE [LARGE SCALE GENOMIC DNA]</scope>
    <source>
        <strain evidence="1 4">CCUG 51514</strain>
    </source>
</reference>
<organism evidence="1 4">
    <name type="scientific">Pseudomonas brenneri</name>
    <dbReference type="NCBI Taxonomy" id="129817"/>
    <lineage>
        <taxon>Bacteria</taxon>
        <taxon>Pseudomonadati</taxon>
        <taxon>Pseudomonadota</taxon>
        <taxon>Gammaproteobacteria</taxon>
        <taxon>Pseudomonadales</taxon>
        <taxon>Pseudomonadaceae</taxon>
        <taxon>Pseudomonas</taxon>
    </lineage>
</organism>
<evidence type="ECO:0000313" key="3">
    <source>
        <dbReference type="Proteomes" id="UP000199620"/>
    </source>
</evidence>
<dbReference type="Proteomes" id="UP000199620">
    <property type="component" value="Chromosome I"/>
</dbReference>
<dbReference type="AlphaFoldDB" id="A0A5B2UIR9"/>
<dbReference type="RefSeq" id="WP_065942287.1">
    <property type="nucleotide sequence ID" value="NZ_BMNU01000015.1"/>
</dbReference>
<evidence type="ECO:0000313" key="1">
    <source>
        <dbReference type="EMBL" id="KAA2226713.1"/>
    </source>
</evidence>
<dbReference type="Proteomes" id="UP000325296">
    <property type="component" value="Unassembled WGS sequence"/>
</dbReference>
<dbReference type="EMBL" id="VUOL01000019">
    <property type="protein sequence ID" value="KAA2226713.1"/>
    <property type="molecule type" value="Genomic_DNA"/>
</dbReference>
<keyword evidence="3" id="KW-1185">Reference proteome</keyword>
<protein>
    <submittedName>
        <fullName evidence="1">Uncharacterized protein</fullName>
    </submittedName>
</protein>
<gene>
    <name evidence="1" type="ORF">F1720_24865</name>
    <name evidence="2" type="ORF">SAMN04490181_1393</name>
</gene>
<name>A0A5B2UIR9_9PSED</name>
<dbReference type="EMBL" id="LT629800">
    <property type="protein sequence ID" value="SDU90985.1"/>
    <property type="molecule type" value="Genomic_DNA"/>
</dbReference>